<evidence type="ECO:0000256" key="2">
    <source>
        <dbReference type="PROSITE-ProRule" id="PRU00335"/>
    </source>
</evidence>
<keyword evidence="5" id="KW-1185">Reference proteome</keyword>
<name>A0A967ACN7_9FLAO</name>
<dbReference type="Proteomes" id="UP000643701">
    <property type="component" value="Unassembled WGS sequence"/>
</dbReference>
<evidence type="ECO:0000313" key="4">
    <source>
        <dbReference type="EMBL" id="NGZ89822.1"/>
    </source>
</evidence>
<dbReference type="PROSITE" id="PS50977">
    <property type="entry name" value="HTH_TETR_2"/>
    <property type="match status" value="1"/>
</dbReference>
<comment type="caution">
    <text evidence="4">The sequence shown here is derived from an EMBL/GenBank/DDBJ whole genome shotgun (WGS) entry which is preliminary data.</text>
</comment>
<organism evidence="4 5">
    <name type="scientific">Psychroflexus maritimus</name>
    <dbReference type="NCBI Taxonomy" id="2714865"/>
    <lineage>
        <taxon>Bacteria</taxon>
        <taxon>Pseudomonadati</taxon>
        <taxon>Bacteroidota</taxon>
        <taxon>Flavobacteriia</taxon>
        <taxon>Flavobacteriales</taxon>
        <taxon>Flavobacteriaceae</taxon>
        <taxon>Psychroflexus</taxon>
    </lineage>
</organism>
<dbReference type="PANTHER" id="PTHR43479:SF11">
    <property type="entry name" value="ACREF_ENVCD OPERON REPRESSOR-RELATED"/>
    <property type="match status" value="1"/>
</dbReference>
<evidence type="ECO:0000259" key="3">
    <source>
        <dbReference type="PROSITE" id="PS50977"/>
    </source>
</evidence>
<evidence type="ECO:0000256" key="1">
    <source>
        <dbReference type="ARBA" id="ARBA00023125"/>
    </source>
</evidence>
<proteinExistence type="predicted"/>
<protein>
    <submittedName>
        <fullName evidence="4">TetR/AcrR family transcriptional regulator</fullName>
    </submittedName>
</protein>
<dbReference type="InterPro" id="IPR050624">
    <property type="entry name" value="HTH-type_Tx_Regulator"/>
</dbReference>
<dbReference type="RefSeq" id="WP_166400083.1">
    <property type="nucleotide sequence ID" value="NZ_JAANAS010000043.1"/>
</dbReference>
<accession>A0A967ACN7</accession>
<dbReference type="InterPro" id="IPR001647">
    <property type="entry name" value="HTH_TetR"/>
</dbReference>
<feature type="domain" description="HTH tetR-type" evidence="3">
    <location>
        <begin position="16"/>
        <end position="76"/>
    </location>
</feature>
<keyword evidence="1 2" id="KW-0238">DNA-binding</keyword>
<dbReference type="SUPFAM" id="SSF46689">
    <property type="entry name" value="Homeodomain-like"/>
    <property type="match status" value="1"/>
</dbReference>
<gene>
    <name evidence="4" type="ORF">G7034_06100</name>
</gene>
<dbReference type="AlphaFoldDB" id="A0A967ACN7"/>
<dbReference type="GO" id="GO:0003677">
    <property type="term" value="F:DNA binding"/>
    <property type="evidence" value="ECO:0007669"/>
    <property type="project" value="UniProtKB-UniRule"/>
</dbReference>
<dbReference type="EMBL" id="JAANAS010000043">
    <property type="protein sequence ID" value="NGZ89822.1"/>
    <property type="molecule type" value="Genomic_DNA"/>
</dbReference>
<feature type="DNA-binding region" description="H-T-H motif" evidence="2">
    <location>
        <begin position="39"/>
        <end position="58"/>
    </location>
</feature>
<evidence type="ECO:0000313" key="5">
    <source>
        <dbReference type="Proteomes" id="UP000643701"/>
    </source>
</evidence>
<dbReference type="InterPro" id="IPR009057">
    <property type="entry name" value="Homeodomain-like_sf"/>
</dbReference>
<dbReference type="Gene3D" id="1.10.357.10">
    <property type="entry name" value="Tetracycline Repressor, domain 2"/>
    <property type="match status" value="1"/>
</dbReference>
<dbReference type="Pfam" id="PF00440">
    <property type="entry name" value="TetR_N"/>
    <property type="match status" value="1"/>
</dbReference>
<dbReference type="PANTHER" id="PTHR43479">
    <property type="entry name" value="ACREF/ENVCD OPERON REPRESSOR-RELATED"/>
    <property type="match status" value="1"/>
</dbReference>
<dbReference type="PRINTS" id="PR00455">
    <property type="entry name" value="HTHTETR"/>
</dbReference>
<sequence length="187" mass="21720">MKNSLHLQVITYTLMTDKKEKILQSALVLFANEGVSATSTNKIAKLAGVSEGLIFRHYKSKKGLLNAIIENAEQKVNILFGDIMMQTDPKSVILKTIEFPFLIKKSEYNYWKLQFKLKWEEEYNNPNKMKPLLDKLTWAFTQLNYDFPALEAQYMLQTLESISTEILKGNLTNQQQFKQFLIHKYSA</sequence>
<reference evidence="4" key="1">
    <citation type="submission" date="2020-03" db="EMBL/GenBank/DDBJ databases">
        <title>Psychroflexus Maritimus sp. nov., isolate from marine sediment.</title>
        <authorList>
            <person name="Zhong Y.-L."/>
        </authorList>
    </citation>
    <scope>NUCLEOTIDE SEQUENCE</scope>
    <source>
        <strain evidence="4">C1</strain>
    </source>
</reference>